<protein>
    <submittedName>
        <fullName evidence="1">Uncharacterized protein</fullName>
    </submittedName>
</protein>
<organism evidence="1 2">
    <name type="scientific">Vermiconidia calcicola</name>
    <dbReference type="NCBI Taxonomy" id="1690605"/>
    <lineage>
        <taxon>Eukaryota</taxon>
        <taxon>Fungi</taxon>
        <taxon>Dikarya</taxon>
        <taxon>Ascomycota</taxon>
        <taxon>Pezizomycotina</taxon>
        <taxon>Dothideomycetes</taxon>
        <taxon>Dothideomycetidae</taxon>
        <taxon>Mycosphaerellales</taxon>
        <taxon>Extremaceae</taxon>
        <taxon>Vermiconidia</taxon>
    </lineage>
</organism>
<name>A0ACC3NLK0_9PEZI</name>
<dbReference type="EMBL" id="JAUTXU010000028">
    <property type="protein sequence ID" value="KAK3719139.1"/>
    <property type="molecule type" value="Genomic_DNA"/>
</dbReference>
<proteinExistence type="predicted"/>
<reference evidence="1" key="1">
    <citation type="submission" date="2023-07" db="EMBL/GenBank/DDBJ databases">
        <title>Black Yeasts Isolated from many extreme environments.</title>
        <authorList>
            <person name="Coleine C."/>
            <person name="Stajich J.E."/>
            <person name="Selbmann L."/>
        </authorList>
    </citation>
    <scope>NUCLEOTIDE SEQUENCE</scope>
    <source>
        <strain evidence="1">CCFEE 5714</strain>
    </source>
</reference>
<sequence>MSGNNPAHCGHVKTHIYYQCPKCVPGVLRKVVSTGGCPDSCPIQKPVYKSTTEDHPDRRKVCDPCGKKFFEDFLDKKKAVREGKNAERILDGEEERKAQLGNWSDSSVEAAKEVSEQNKAKKAQKAQQGQGMGVAAEAGEKDKGKKAQKPNQRPEQGQPTDSSEEARKEVPPKEKAKKARKPAQPGQGSSASSRK</sequence>
<dbReference type="Proteomes" id="UP001281147">
    <property type="component" value="Unassembled WGS sequence"/>
</dbReference>
<accession>A0ACC3NLK0</accession>
<keyword evidence="2" id="KW-1185">Reference proteome</keyword>
<evidence type="ECO:0000313" key="1">
    <source>
        <dbReference type="EMBL" id="KAK3719139.1"/>
    </source>
</evidence>
<comment type="caution">
    <text evidence="1">The sequence shown here is derived from an EMBL/GenBank/DDBJ whole genome shotgun (WGS) entry which is preliminary data.</text>
</comment>
<gene>
    <name evidence="1" type="ORF">LTR37_004703</name>
</gene>
<evidence type="ECO:0000313" key="2">
    <source>
        <dbReference type="Proteomes" id="UP001281147"/>
    </source>
</evidence>